<organism evidence="7 8">
    <name type="scientific">Diplodia seriata</name>
    <dbReference type="NCBI Taxonomy" id="420778"/>
    <lineage>
        <taxon>Eukaryota</taxon>
        <taxon>Fungi</taxon>
        <taxon>Dikarya</taxon>
        <taxon>Ascomycota</taxon>
        <taxon>Pezizomycotina</taxon>
        <taxon>Dothideomycetes</taxon>
        <taxon>Dothideomycetes incertae sedis</taxon>
        <taxon>Botryosphaeriales</taxon>
        <taxon>Botryosphaeriaceae</taxon>
        <taxon>Diplodia</taxon>
    </lineage>
</organism>
<dbReference type="Pfam" id="PF00155">
    <property type="entry name" value="Aminotran_1_2"/>
    <property type="match status" value="1"/>
</dbReference>
<dbReference type="PANTHER" id="PTHR13693">
    <property type="entry name" value="CLASS II AMINOTRANSFERASE/8-AMINO-7-OXONONANOATE SYNTHASE"/>
    <property type="match status" value="1"/>
</dbReference>
<comment type="similarity">
    <text evidence="2">Belongs to the class-II pyridoxal-phosphate-dependent aminotransferase family. BioF subfamily.</text>
</comment>
<feature type="domain" description="Aminotransferase class I/classII large" evidence="6">
    <location>
        <begin position="38"/>
        <end position="276"/>
    </location>
</feature>
<keyword evidence="4" id="KW-0663">Pyridoxal phosphate</keyword>
<dbReference type="RefSeq" id="XP_066633171.1">
    <property type="nucleotide sequence ID" value="XM_066777329.1"/>
</dbReference>
<feature type="region of interest" description="Disordered" evidence="5">
    <location>
        <begin position="69"/>
        <end position="91"/>
    </location>
</feature>
<dbReference type="PANTHER" id="PTHR13693:SF77">
    <property type="entry name" value="8-AMINO-7-OXONONANOATE SYNTHASE"/>
    <property type="match status" value="1"/>
</dbReference>
<protein>
    <submittedName>
        <fullName evidence="7">Secondary metabolism biosynthetic enzyme</fullName>
    </submittedName>
</protein>
<reference evidence="7 8" key="1">
    <citation type="submission" date="2024-02" db="EMBL/GenBank/DDBJ databases">
        <title>De novo assembly and annotation of 12 fungi associated with fruit tree decline syndrome in Ontario, Canada.</title>
        <authorList>
            <person name="Sulman M."/>
            <person name="Ellouze W."/>
            <person name="Ilyukhin E."/>
        </authorList>
    </citation>
    <scope>NUCLEOTIDE SEQUENCE [LARGE SCALE GENOMIC DNA]</scope>
    <source>
        <strain evidence="7 8">FDS-637</strain>
    </source>
</reference>
<dbReference type="EMBL" id="JAJVCZ030000005">
    <property type="protein sequence ID" value="KAL0260142.1"/>
    <property type="molecule type" value="Genomic_DNA"/>
</dbReference>
<evidence type="ECO:0000256" key="4">
    <source>
        <dbReference type="ARBA" id="ARBA00022898"/>
    </source>
</evidence>
<keyword evidence="8" id="KW-1185">Reference proteome</keyword>
<dbReference type="InterPro" id="IPR015421">
    <property type="entry name" value="PyrdxlP-dep_Trfase_major"/>
</dbReference>
<evidence type="ECO:0000259" key="6">
    <source>
        <dbReference type="Pfam" id="PF00155"/>
    </source>
</evidence>
<evidence type="ECO:0000313" key="7">
    <source>
        <dbReference type="EMBL" id="KAL0260142.1"/>
    </source>
</evidence>
<comment type="cofactor">
    <cofactor evidence="1">
        <name>pyridoxal 5'-phosphate</name>
        <dbReference type="ChEBI" id="CHEBI:597326"/>
    </cofactor>
</comment>
<name>A0ABR3CHN8_9PEZI</name>
<evidence type="ECO:0000313" key="8">
    <source>
        <dbReference type="Proteomes" id="UP001430584"/>
    </source>
</evidence>
<dbReference type="Proteomes" id="UP001430584">
    <property type="component" value="Unassembled WGS sequence"/>
</dbReference>
<evidence type="ECO:0000256" key="2">
    <source>
        <dbReference type="ARBA" id="ARBA00010008"/>
    </source>
</evidence>
<gene>
    <name evidence="7" type="ORF">SLS55_005888</name>
</gene>
<dbReference type="Gene3D" id="3.40.640.10">
    <property type="entry name" value="Type I PLP-dependent aspartate aminotransferase-like (Major domain)"/>
    <property type="match status" value="1"/>
</dbReference>
<evidence type="ECO:0000256" key="1">
    <source>
        <dbReference type="ARBA" id="ARBA00001933"/>
    </source>
</evidence>
<dbReference type="SUPFAM" id="SSF53383">
    <property type="entry name" value="PLP-dependent transferases"/>
    <property type="match status" value="1"/>
</dbReference>
<dbReference type="GeneID" id="92009973"/>
<sequence length="278" mass="29471">MADQKPLTGLETTFSHLLARRRSRSLLRRLTTAPPGTVDFSSNDYLSLSTHPEIRSTFLSLLQAPEPTTTTTASNVLSTPPPPPPPIGSRGSRLLDGNNALALSLETRIAAHHRAGSGLLFNSGFDANVGLFSAVPQPGDYVVYDELIHASVHDGMRLSRVPASRRLAFAHNDVRGLRGVLEGLGEEVREDGGGANVFVAVEAVYSMDGDVAPLRAMLDVVDEVLPRGNGYFVVDEAHATGVFGGEGGRGLTCEVGVEERVFARVVTFGKALGSQGGE</sequence>
<evidence type="ECO:0000256" key="3">
    <source>
        <dbReference type="ARBA" id="ARBA00022679"/>
    </source>
</evidence>
<accession>A0ABR3CHN8</accession>
<comment type="caution">
    <text evidence="7">The sequence shown here is derived from an EMBL/GenBank/DDBJ whole genome shotgun (WGS) entry which is preliminary data.</text>
</comment>
<keyword evidence="3" id="KW-0808">Transferase</keyword>
<dbReference type="InterPro" id="IPR050087">
    <property type="entry name" value="AON_synthase_class-II"/>
</dbReference>
<dbReference type="InterPro" id="IPR015424">
    <property type="entry name" value="PyrdxlP-dep_Trfase"/>
</dbReference>
<evidence type="ECO:0000256" key="5">
    <source>
        <dbReference type="SAM" id="MobiDB-lite"/>
    </source>
</evidence>
<proteinExistence type="inferred from homology"/>
<dbReference type="InterPro" id="IPR004839">
    <property type="entry name" value="Aminotransferase_I/II_large"/>
</dbReference>